<dbReference type="RefSeq" id="WP_087426675.1">
    <property type="nucleotide sequence ID" value="NZ_CABIZW010000006.1"/>
</dbReference>
<proteinExistence type="predicted"/>
<feature type="signal peptide" evidence="1">
    <location>
        <begin position="1"/>
        <end position="23"/>
    </location>
</feature>
<protein>
    <submittedName>
        <fullName evidence="2">Porin</fullName>
    </submittedName>
</protein>
<dbReference type="InterPro" id="IPR010870">
    <property type="entry name" value="Porin_O/P"/>
</dbReference>
<dbReference type="EMBL" id="NFII01000016">
    <property type="protein sequence ID" value="OUN99938.1"/>
    <property type="molecule type" value="Genomic_DNA"/>
</dbReference>
<keyword evidence="1" id="KW-0732">Signal</keyword>
<name>A0A1Y3YTV1_9BACE</name>
<dbReference type="Gene3D" id="2.40.160.10">
    <property type="entry name" value="Porin"/>
    <property type="match status" value="1"/>
</dbReference>
<sequence length="392" mass="44188">MKQKIISALFLSGTILVPNFALADSKPESTKEIVTVTESEAAAIENSEPAKWEKVLEKLPKLSGYLQTGWNYNSVGNGSSSFQAKRLRLIMDGNVVKNVSFRLQIEAFNGIAGSTNGNGQKNLQVMDAFVTAKISKAFQIRAGQYYLPLGYENYDLSPSTLETVDFSNICYRMVCRNAIGYDFVDYGRDLGIMAFGDLFTDEVQGFSRLSYNLSFSNGHLPMKDDNNKSKDIVAALTFRPTKFFNIKASYNWGEYKGTVNDESFNYQPMNRIIVGAWYNDPKGLDLRAEYGHIGSCKDGRDIIKEDGFYALAGWHAGKFLPVVRYDFYRDKINDSSLNNYDRILLGLTYNPCNHVKIQANYCHSFYTDKAKDISNNGKRGSDQIQLMGVFYF</sequence>
<dbReference type="AlphaFoldDB" id="A0A1Y3YTV1"/>
<evidence type="ECO:0000313" key="3">
    <source>
        <dbReference type="Proteomes" id="UP000195386"/>
    </source>
</evidence>
<organism evidence="2 3">
    <name type="scientific">Bacteroides clarus</name>
    <dbReference type="NCBI Taxonomy" id="626929"/>
    <lineage>
        <taxon>Bacteria</taxon>
        <taxon>Pseudomonadati</taxon>
        <taxon>Bacteroidota</taxon>
        <taxon>Bacteroidia</taxon>
        <taxon>Bacteroidales</taxon>
        <taxon>Bacteroidaceae</taxon>
        <taxon>Bacteroides</taxon>
    </lineage>
</organism>
<reference evidence="3" key="1">
    <citation type="submission" date="2017-04" db="EMBL/GenBank/DDBJ databases">
        <title>Function of individual gut microbiota members based on whole genome sequencing of pure cultures obtained from chicken caecum.</title>
        <authorList>
            <person name="Medvecky M."/>
            <person name="Cejkova D."/>
            <person name="Polansky O."/>
            <person name="Karasova D."/>
            <person name="Kubasova T."/>
            <person name="Cizek A."/>
            <person name="Rychlik I."/>
        </authorList>
    </citation>
    <scope>NUCLEOTIDE SEQUENCE [LARGE SCALE GENOMIC DNA]</scope>
    <source>
        <strain evidence="3">An43</strain>
    </source>
</reference>
<accession>A0A1Y3YTV1</accession>
<comment type="caution">
    <text evidence="2">The sequence shown here is derived from an EMBL/GenBank/DDBJ whole genome shotgun (WGS) entry which is preliminary data.</text>
</comment>
<dbReference type="SUPFAM" id="SSF56935">
    <property type="entry name" value="Porins"/>
    <property type="match status" value="1"/>
</dbReference>
<gene>
    <name evidence="2" type="ORF">B5F97_14430</name>
</gene>
<evidence type="ECO:0000313" key="2">
    <source>
        <dbReference type="EMBL" id="OUN99938.1"/>
    </source>
</evidence>
<dbReference type="InterPro" id="IPR023614">
    <property type="entry name" value="Porin_dom_sf"/>
</dbReference>
<dbReference type="Pfam" id="PF07396">
    <property type="entry name" value="Porin_O_P"/>
    <property type="match status" value="1"/>
</dbReference>
<dbReference type="Proteomes" id="UP000195386">
    <property type="component" value="Unassembled WGS sequence"/>
</dbReference>
<evidence type="ECO:0000256" key="1">
    <source>
        <dbReference type="SAM" id="SignalP"/>
    </source>
</evidence>
<feature type="chain" id="PRO_5012734515" evidence="1">
    <location>
        <begin position="24"/>
        <end position="392"/>
    </location>
</feature>